<dbReference type="SMART" id="SM00181">
    <property type="entry name" value="EGF"/>
    <property type="match status" value="4"/>
</dbReference>
<evidence type="ECO:0000313" key="7">
    <source>
        <dbReference type="EMBL" id="KAF9484829.1"/>
    </source>
</evidence>
<keyword evidence="4" id="KW-0812">Transmembrane</keyword>
<name>A0A9P5ZE82_9AGAR</name>
<feature type="chain" id="PRO_5040145365" evidence="5">
    <location>
        <begin position="20"/>
        <end position="912"/>
    </location>
</feature>
<feature type="compositionally biased region" description="Polar residues" evidence="3">
    <location>
        <begin position="844"/>
        <end position="861"/>
    </location>
</feature>
<dbReference type="SUPFAM" id="SSF57184">
    <property type="entry name" value="Growth factor receptor domain"/>
    <property type="match status" value="3"/>
</dbReference>
<dbReference type="SMART" id="SM00261">
    <property type="entry name" value="FU"/>
    <property type="match status" value="7"/>
</dbReference>
<feature type="region of interest" description="Disordered" evidence="3">
    <location>
        <begin position="836"/>
        <end position="875"/>
    </location>
</feature>
<feature type="compositionally biased region" description="Basic and acidic residues" evidence="3">
    <location>
        <begin position="866"/>
        <end position="875"/>
    </location>
</feature>
<evidence type="ECO:0000256" key="4">
    <source>
        <dbReference type="SAM" id="Phobius"/>
    </source>
</evidence>
<dbReference type="EMBL" id="MU155140">
    <property type="protein sequence ID" value="KAF9484829.1"/>
    <property type="molecule type" value="Genomic_DNA"/>
</dbReference>
<evidence type="ECO:0000259" key="6">
    <source>
        <dbReference type="PROSITE" id="PS50026"/>
    </source>
</evidence>
<feature type="region of interest" description="Disordered" evidence="3">
    <location>
        <begin position="892"/>
        <end position="912"/>
    </location>
</feature>
<comment type="caution">
    <text evidence="2">Lacks conserved residue(s) required for the propagation of feature annotation.</text>
</comment>
<evidence type="ECO:0000256" key="5">
    <source>
        <dbReference type="SAM" id="SignalP"/>
    </source>
</evidence>
<dbReference type="Proteomes" id="UP000807469">
    <property type="component" value="Unassembled WGS sequence"/>
</dbReference>
<dbReference type="PANTHER" id="PTHR15332:SF175">
    <property type="entry name" value="PROPROTEIN CONVERTASE SUBTILISIN_KEXIN TYPE 5-LIKE"/>
    <property type="match status" value="1"/>
</dbReference>
<dbReference type="InterPro" id="IPR009030">
    <property type="entry name" value="Growth_fac_rcpt_cys_sf"/>
</dbReference>
<keyword evidence="7" id="KW-0675">Receptor</keyword>
<comment type="caution">
    <text evidence="7">The sequence shown here is derived from an EMBL/GenBank/DDBJ whole genome shotgun (WGS) entry which is preliminary data.</text>
</comment>
<sequence length="912" mass="94490">MLRRFSALSALLFPISIFAQSTPTILCISGQCLQGYSNTTIGTIITGTSNSVHLLPGVYDASTNPQLLHDSLTSSSASLSPSAGFNSSLSLPLTVALQPGFSTYSDRLYSGQASFSALPSTPLINSTKSLTASSLALASDVWIALNIGSTNRVIVWDAVPDVAQLPTQGALSLVDIQSAACSPTCSSGGVCSAAGVCQCQPGFSGASCETCAPGFFGPTCQACPANCTTCDEGITGTGRCLKPTPPTNAPANCNCKNGVCGANGTCSCTPGFTTGNDGTQCSKCLPGFFQTSSGDCKVCNIGCAQCSDVTGQCTACRTGQGIDSVDNTKCNVIATLTQTGTVCPQGTFSNGTACQSCSSACATCTGPTANDCGLCALGTFFNNGQCVSASNQGVCSGSDLIADNNKRECDSCGASCTTCQIQNFGTTSTVDQKKCTGCLPGFFLSNGTCVASCPAGTTVSTQDNLTCISCDSSCATCSGSPTFCLTCANNQLASKGQCVSTCPSSTFSSSGACLSCHADCASCSGGSFNQCTSCPASRPVLLNGRCVPTCARNQFLDPSSGTCQSCDSSCSSCSGAGPSNCLACASSSQKLSQGTCVAANCQADTSIVAGLGVCLSDLVSTSSSSTDAQPLPPVSGIDTNTKVSRRLEWWEILLMALGCAFIFLAVIWCFRRRQRKKRANAKMVMYGPDHGRGWRWKLAQWARKLFGRTPAQPASPVGYLPSGGGHFTPMPVHEPVIMHRGVVLGGWRRKLIRWGEKLFGHAPSQPTYAPHIVHLGPIHHSAEDVKPYKAPAPTPAARDVDMVKLIESYNRGPGKQGHQQAGGRYALVRNGARGAVDDAEQRSLSDASSHMSAPSVYSQLTGVPRRVQDPRLPVRRDLDSRFSVSTFGVAVDERERASPSKGNAKRAVPIPF</sequence>
<dbReference type="CDD" id="cd00055">
    <property type="entry name" value="EGF_Lam"/>
    <property type="match status" value="1"/>
</dbReference>
<evidence type="ECO:0000256" key="3">
    <source>
        <dbReference type="SAM" id="MobiDB-lite"/>
    </source>
</evidence>
<evidence type="ECO:0000256" key="2">
    <source>
        <dbReference type="PROSITE-ProRule" id="PRU00076"/>
    </source>
</evidence>
<dbReference type="Gene3D" id="2.10.25.10">
    <property type="entry name" value="Laminin"/>
    <property type="match status" value="1"/>
</dbReference>
<dbReference type="Gene3D" id="2.10.220.10">
    <property type="entry name" value="Hormone Receptor, Insulin-like Growth Factor Receptor 1, Chain A, domain 2"/>
    <property type="match status" value="4"/>
</dbReference>
<keyword evidence="1 2" id="KW-0245">EGF-like domain</keyword>
<evidence type="ECO:0000256" key="1">
    <source>
        <dbReference type="ARBA" id="ARBA00022536"/>
    </source>
</evidence>
<dbReference type="InterPro" id="IPR006212">
    <property type="entry name" value="Furin_repeat"/>
</dbReference>
<feature type="signal peptide" evidence="5">
    <location>
        <begin position="1"/>
        <end position="19"/>
    </location>
</feature>
<dbReference type="CDD" id="cd00064">
    <property type="entry name" value="FU"/>
    <property type="match status" value="3"/>
</dbReference>
<evidence type="ECO:0000313" key="8">
    <source>
        <dbReference type="Proteomes" id="UP000807469"/>
    </source>
</evidence>
<feature type="disulfide bond" evidence="2">
    <location>
        <begin position="181"/>
        <end position="191"/>
    </location>
</feature>
<keyword evidence="4" id="KW-1133">Transmembrane helix</keyword>
<protein>
    <submittedName>
        <fullName evidence="7">Growth factor receptor domain-containing protein</fullName>
    </submittedName>
</protein>
<dbReference type="PROSITE" id="PS00022">
    <property type="entry name" value="EGF_1"/>
    <property type="match status" value="1"/>
</dbReference>
<accession>A0A9P5ZE82</accession>
<keyword evidence="4" id="KW-0472">Membrane</keyword>
<dbReference type="PROSITE" id="PS01248">
    <property type="entry name" value="EGF_LAM_1"/>
    <property type="match status" value="1"/>
</dbReference>
<dbReference type="SMART" id="SM00180">
    <property type="entry name" value="EGF_Lam"/>
    <property type="match status" value="2"/>
</dbReference>
<keyword evidence="8" id="KW-1185">Reference proteome</keyword>
<gene>
    <name evidence="7" type="ORF">BDN70DRAFT_57086</name>
</gene>
<feature type="domain" description="EGF-like" evidence="6">
    <location>
        <begin position="177"/>
        <end position="209"/>
    </location>
</feature>
<dbReference type="InterPro" id="IPR002049">
    <property type="entry name" value="LE_dom"/>
</dbReference>
<dbReference type="AlphaFoldDB" id="A0A9P5ZE82"/>
<feature type="transmembrane region" description="Helical" evidence="4">
    <location>
        <begin position="649"/>
        <end position="670"/>
    </location>
</feature>
<dbReference type="OrthoDB" id="18487at2759"/>
<reference evidence="7" key="1">
    <citation type="submission" date="2020-11" db="EMBL/GenBank/DDBJ databases">
        <authorList>
            <consortium name="DOE Joint Genome Institute"/>
            <person name="Ahrendt S."/>
            <person name="Riley R."/>
            <person name="Andreopoulos W."/>
            <person name="Labutti K."/>
            <person name="Pangilinan J."/>
            <person name="Ruiz-Duenas F.J."/>
            <person name="Barrasa J.M."/>
            <person name="Sanchez-Garcia M."/>
            <person name="Camarero S."/>
            <person name="Miyauchi S."/>
            <person name="Serrano A."/>
            <person name="Linde D."/>
            <person name="Babiker R."/>
            <person name="Drula E."/>
            <person name="Ayuso-Fernandez I."/>
            <person name="Pacheco R."/>
            <person name="Padilla G."/>
            <person name="Ferreira P."/>
            <person name="Barriuso J."/>
            <person name="Kellner H."/>
            <person name="Castanera R."/>
            <person name="Alfaro M."/>
            <person name="Ramirez L."/>
            <person name="Pisabarro A.G."/>
            <person name="Kuo A."/>
            <person name="Tritt A."/>
            <person name="Lipzen A."/>
            <person name="He G."/>
            <person name="Yan M."/>
            <person name="Ng V."/>
            <person name="Cullen D."/>
            <person name="Martin F."/>
            <person name="Rosso M.-N."/>
            <person name="Henrissat B."/>
            <person name="Hibbett D."/>
            <person name="Martinez A.T."/>
            <person name="Grigoriev I.V."/>
        </authorList>
    </citation>
    <scope>NUCLEOTIDE SEQUENCE</scope>
    <source>
        <strain evidence="7">CIRM-BRFM 674</strain>
    </source>
</reference>
<organism evidence="7 8">
    <name type="scientific">Pholiota conissans</name>
    <dbReference type="NCBI Taxonomy" id="109636"/>
    <lineage>
        <taxon>Eukaryota</taxon>
        <taxon>Fungi</taxon>
        <taxon>Dikarya</taxon>
        <taxon>Basidiomycota</taxon>
        <taxon>Agaricomycotina</taxon>
        <taxon>Agaricomycetes</taxon>
        <taxon>Agaricomycetidae</taxon>
        <taxon>Agaricales</taxon>
        <taxon>Agaricineae</taxon>
        <taxon>Strophariaceae</taxon>
        <taxon>Pholiota</taxon>
    </lineage>
</organism>
<dbReference type="PROSITE" id="PS50026">
    <property type="entry name" value="EGF_3"/>
    <property type="match status" value="1"/>
</dbReference>
<keyword evidence="2" id="KW-1015">Disulfide bond</keyword>
<dbReference type="InterPro" id="IPR000742">
    <property type="entry name" value="EGF"/>
</dbReference>
<dbReference type="PANTHER" id="PTHR15332">
    <property type="entry name" value="PROPROTEIN CONVERTASE SUBTILISIN_KEXIN TYPE 5-LIKE"/>
    <property type="match status" value="1"/>
</dbReference>
<keyword evidence="5" id="KW-0732">Signal</keyword>
<dbReference type="Pfam" id="PF23106">
    <property type="entry name" value="EGF_Teneurin"/>
    <property type="match status" value="1"/>
</dbReference>
<proteinExistence type="predicted"/>
<feature type="disulfide bond" evidence="2">
    <location>
        <begin position="199"/>
        <end position="208"/>
    </location>
</feature>